<evidence type="ECO:0000256" key="7">
    <source>
        <dbReference type="ARBA" id="ARBA00022498"/>
    </source>
</evidence>
<feature type="binding site" evidence="15">
    <location>
        <position position="672"/>
    </location>
    <ligand>
        <name>3-phosphoshikimate</name>
        <dbReference type="ChEBI" id="CHEBI:145989"/>
    </ligand>
</feature>
<feature type="domain" description="Prephenate/arogenate dehydrogenase" evidence="17">
    <location>
        <begin position="24"/>
        <end position="317"/>
    </location>
</feature>
<reference evidence="18 19" key="1">
    <citation type="journal article" date="2013" name="Genome Announc.">
        <title>Draft Genome Sequence of Psychrobacter aquaticus Strain CMS 56T, Isolated from a Cyanobacterial Mat Sample Collected from Water Bodies in the McMurdo Dry Valley Region of Antarctica.</title>
        <authorList>
            <person name="Reddy G.S."/>
            <person name="Ara S."/>
            <person name="Singh A."/>
            <person name="Kumar Pinnaka A."/>
            <person name="Shivaji S."/>
        </authorList>
    </citation>
    <scope>NUCLEOTIDE SEQUENCE [LARGE SCALE GENOMIC DNA]</scope>
    <source>
        <strain evidence="18 19">CMS 56</strain>
    </source>
</reference>
<evidence type="ECO:0000313" key="19">
    <source>
        <dbReference type="Proteomes" id="UP000016761"/>
    </source>
</evidence>
<comment type="caution">
    <text evidence="15">Lacks conserved residue(s) required for the propagation of feature annotation.</text>
</comment>
<evidence type="ECO:0000256" key="13">
    <source>
        <dbReference type="ARBA" id="ARBA00044633"/>
    </source>
</evidence>
<dbReference type="InterPro" id="IPR001986">
    <property type="entry name" value="Enolpyruvate_Tfrase_dom"/>
</dbReference>
<evidence type="ECO:0000256" key="15">
    <source>
        <dbReference type="HAMAP-Rule" id="MF_00210"/>
    </source>
</evidence>
<dbReference type="GO" id="GO:0004665">
    <property type="term" value="F:prephenate dehydrogenase (NADP+) activity"/>
    <property type="evidence" value="ECO:0007669"/>
    <property type="project" value="InterPro"/>
</dbReference>
<feature type="binding site" evidence="15">
    <location>
        <position position="447"/>
    </location>
    <ligand>
        <name>phosphoenolpyruvate</name>
        <dbReference type="ChEBI" id="CHEBI:58702"/>
    </ligand>
</feature>
<keyword evidence="16" id="KW-1133">Transmembrane helix</keyword>
<keyword evidence="19" id="KW-1185">Reference proteome</keyword>
<dbReference type="UniPathway" id="UPA00053">
    <property type="reaction ID" value="UER00089"/>
</dbReference>
<sequence length="785" mass="82809">MSNQQKHHQNNKKTLLNNQLSLFRQVCVIGLGLIGASLAQAIKDNGLSARLVAVDRHAPSIAEAIQQQLLDTGSARLSDVVGGSDLIIIAVPVQAVQAVFADIKQAMDDGQLATDCIITDVCSTKVNIIDAANAVFGSLPVGLVPAHPIAGAENSGYHARRANLFVNHSVIICELPTTSDVAIAKQRLLWEAVGATVMTMAADHHDAILAHTSHLPHLLAFNLVEQLASHDDNLDMFRYAAGGFRDFTRIAASDPKMWHDIFFANQSAIVSALDEYGVYLQTMRQLIIDKDSTALMGILGRAQAARRHFGHMLASTPYTDTSTMSASYIITPSNTVYGTIAIPGDKSISHRSIMLGSLATGITHVTGFLEGEDALATLQAFRDMGVTIEGPDNGKLTIHGVGMNGLKPSKTPLYMGNSGTSMRLLSGILAAQPFDSVLTGDTSLSKRPMERVAAPLRAMGAVIQSTGHSGTAPLSITGRDKIGKPLQGIDYELPVASAQIKSCLLLAGLWSEGTTTIAQPEVSRDHTERMLSAFGYPVTVDGNRISVTGGGTLTGGDIAVPADISSAAFFMVAAAISQGSELTLTQVGINPTRTGVIDILRLMQADITLSNETHVGGEPVADIMIRSSNLVGIEIPEHLVPLAIDEFPVLFIAASCAQGRTVLTGAKELRVKESDRIAVMAEGLQTLGIDCTVTDDGLIIEGKGSEDKGVASESGDINNSHPVFGGGQITSHHDHRIAMSFAVASLRASTQITIEGVETVNTSFPGFAELANQIGMSIQVDSASA</sequence>
<dbReference type="PROSITE" id="PS00885">
    <property type="entry name" value="EPSP_SYNTHASE_2"/>
    <property type="match status" value="1"/>
</dbReference>
<feature type="active site" description="Proton acceptor" evidence="15">
    <location>
        <position position="645"/>
    </location>
</feature>
<dbReference type="Gene3D" id="3.65.10.10">
    <property type="entry name" value="Enolpyruvate transferase domain"/>
    <property type="match status" value="2"/>
</dbReference>
<evidence type="ECO:0000256" key="1">
    <source>
        <dbReference type="ARBA" id="ARBA00002174"/>
    </source>
</evidence>
<dbReference type="CDD" id="cd01556">
    <property type="entry name" value="EPSP_synthase"/>
    <property type="match status" value="1"/>
</dbReference>
<keyword evidence="11" id="KW-0520">NAD</keyword>
<dbReference type="InterPro" id="IPR008927">
    <property type="entry name" value="6-PGluconate_DH-like_C_sf"/>
</dbReference>
<dbReference type="EC" id="2.5.1.19" evidence="15"/>
<evidence type="ECO:0000256" key="4">
    <source>
        <dbReference type="ARBA" id="ARBA00007964"/>
    </source>
</evidence>
<comment type="pathway">
    <text evidence="3">Amino-acid biosynthesis; L-tyrosine biosynthesis; (4-hydroxyphenyl)pyruvate from prephenate (NAD(+) route): step 1/1.</text>
</comment>
<dbReference type="InterPro" id="IPR006264">
    <property type="entry name" value="EPSP_synthase"/>
</dbReference>
<dbReference type="GO" id="GO:0009423">
    <property type="term" value="P:chorismate biosynthetic process"/>
    <property type="evidence" value="ECO:0007669"/>
    <property type="project" value="UniProtKB-UniRule"/>
</dbReference>
<dbReference type="SUPFAM" id="SSF48179">
    <property type="entry name" value="6-phosphogluconate dehydrogenase C-terminal domain-like"/>
    <property type="match status" value="1"/>
</dbReference>
<feature type="transmembrane region" description="Helical" evidence="16">
    <location>
        <begin position="21"/>
        <end position="42"/>
    </location>
</feature>
<dbReference type="SUPFAM" id="SSF55205">
    <property type="entry name" value="EPT/RTPC-like"/>
    <property type="match status" value="1"/>
</dbReference>
<dbReference type="InterPro" id="IPR046825">
    <property type="entry name" value="PDH_C"/>
</dbReference>
<feature type="binding site" evidence="15">
    <location>
        <position position="499"/>
    </location>
    <ligand>
        <name>phosphoenolpyruvate</name>
        <dbReference type="ChEBI" id="CHEBI:58702"/>
    </ligand>
</feature>
<feature type="binding site" evidence="15">
    <location>
        <position position="346"/>
    </location>
    <ligand>
        <name>3-phosphoshikimate</name>
        <dbReference type="ChEBI" id="CHEBI:145989"/>
    </ligand>
</feature>
<dbReference type="GO" id="GO:0070403">
    <property type="term" value="F:NAD+ binding"/>
    <property type="evidence" value="ECO:0007669"/>
    <property type="project" value="InterPro"/>
</dbReference>
<name>U4TF52_9GAMM</name>
<dbReference type="NCBIfam" id="NF011381">
    <property type="entry name" value="PRK14806.1"/>
    <property type="match status" value="1"/>
</dbReference>
<evidence type="ECO:0000256" key="6">
    <source>
        <dbReference type="ARBA" id="ARBA00022490"/>
    </source>
</evidence>
<feature type="binding site" evidence="15">
    <location>
        <position position="497"/>
    </location>
    <ligand>
        <name>3-phosphoshikimate</name>
        <dbReference type="ChEBI" id="CHEBI:145989"/>
    </ligand>
</feature>
<keyword evidence="6 15" id="KW-0963">Cytoplasm</keyword>
<feature type="binding site" evidence="15">
    <location>
        <position position="499"/>
    </location>
    <ligand>
        <name>3-phosphoshikimate</name>
        <dbReference type="ChEBI" id="CHEBI:145989"/>
    </ligand>
</feature>
<dbReference type="GO" id="GO:0008977">
    <property type="term" value="F:prephenate dehydrogenase (NAD+) activity"/>
    <property type="evidence" value="ECO:0007669"/>
    <property type="project" value="UniProtKB-EC"/>
</dbReference>
<keyword evidence="9 15" id="KW-0808">Transferase</keyword>
<comment type="function">
    <text evidence="1 15">Catalyzes the transfer of the enolpyruvyl moiety of phosphoenolpyruvate (PEP) to the 5-hydroxyl of shikimate-3-phosphate (S3P) to produce enolpyruvyl shikimate-3-phosphate and inorganic phosphate.</text>
</comment>
<dbReference type="InterPro" id="IPR046826">
    <property type="entry name" value="PDH_N"/>
</dbReference>
<dbReference type="Gene3D" id="1.10.3660.10">
    <property type="entry name" value="6-phosphogluconate dehydrogenase C-terminal like domain"/>
    <property type="match status" value="1"/>
</dbReference>
<dbReference type="STRING" id="1354303.M917_0013"/>
<evidence type="ECO:0000256" key="5">
    <source>
        <dbReference type="ARBA" id="ARBA00009948"/>
    </source>
</evidence>
<evidence type="ECO:0000256" key="11">
    <source>
        <dbReference type="ARBA" id="ARBA00023027"/>
    </source>
</evidence>
<dbReference type="InterPro" id="IPR003099">
    <property type="entry name" value="Prephen_DH"/>
</dbReference>
<organism evidence="18 19">
    <name type="scientific">Psychrobacter aquaticus CMS 56</name>
    <dbReference type="NCBI Taxonomy" id="1354303"/>
    <lineage>
        <taxon>Bacteria</taxon>
        <taxon>Pseudomonadati</taxon>
        <taxon>Pseudomonadota</taxon>
        <taxon>Gammaproteobacteria</taxon>
        <taxon>Moraxellales</taxon>
        <taxon>Moraxellaceae</taxon>
        <taxon>Psychrobacter</taxon>
    </lineage>
</organism>
<dbReference type="eggNOG" id="COG0287">
    <property type="taxonomic scope" value="Bacteria"/>
</dbReference>
<comment type="similarity">
    <text evidence="5 15">Belongs to the EPSP synthase family.</text>
</comment>
<comment type="subcellular location">
    <subcellularLocation>
        <location evidence="15">Cytoplasm</location>
    </subcellularLocation>
</comment>
<protein>
    <recommendedName>
        <fullName evidence="15">3-phosphoshikimate 1-carboxyvinyltransferase</fullName>
        <ecNumber evidence="15">2.5.1.19</ecNumber>
    </recommendedName>
    <alternativeName>
        <fullName evidence="15">5-enolpyruvylshikimate-3-phosphate synthase</fullName>
        <shortName evidence="15">EPSP synthase</shortName>
        <shortName evidence="15">EPSPS</shortName>
    </alternativeName>
</protein>
<evidence type="ECO:0000256" key="3">
    <source>
        <dbReference type="ARBA" id="ARBA00005067"/>
    </source>
</evidence>
<comment type="caution">
    <text evidence="18">The sequence shown here is derived from an EMBL/GenBank/DDBJ whole genome shotgun (WGS) entry which is preliminary data.</text>
</comment>
<dbReference type="PROSITE" id="PS51176">
    <property type="entry name" value="PDH_ADH"/>
    <property type="match status" value="1"/>
</dbReference>
<dbReference type="InterPro" id="IPR036968">
    <property type="entry name" value="Enolpyruvate_Tfrase_sf"/>
</dbReference>
<dbReference type="GO" id="GO:0003866">
    <property type="term" value="F:3-phosphoshikimate 1-carboxyvinyltransferase activity"/>
    <property type="evidence" value="ECO:0007669"/>
    <property type="project" value="UniProtKB-UniRule"/>
</dbReference>
<dbReference type="PANTHER" id="PTHR21090">
    <property type="entry name" value="AROM/DEHYDROQUINATE SYNTHASE"/>
    <property type="match status" value="1"/>
</dbReference>
<dbReference type="NCBIfam" id="TIGR01356">
    <property type="entry name" value="aroA"/>
    <property type="match status" value="1"/>
</dbReference>
<accession>U4TF52</accession>
<dbReference type="PANTHER" id="PTHR21090:SF5">
    <property type="entry name" value="PENTAFUNCTIONAL AROM POLYPEPTIDE"/>
    <property type="match status" value="1"/>
</dbReference>
<evidence type="ECO:0000256" key="2">
    <source>
        <dbReference type="ARBA" id="ARBA00004811"/>
    </source>
</evidence>
<comment type="catalytic activity">
    <reaction evidence="13">
        <text>3-phosphoshikimate + phosphoenolpyruvate = 5-O-(1-carboxyvinyl)-3-phosphoshikimate + phosphate</text>
        <dbReference type="Rhea" id="RHEA:21256"/>
        <dbReference type="ChEBI" id="CHEBI:43474"/>
        <dbReference type="ChEBI" id="CHEBI:57701"/>
        <dbReference type="ChEBI" id="CHEBI:58702"/>
        <dbReference type="ChEBI" id="CHEBI:145989"/>
        <dbReference type="EC" id="2.5.1.19"/>
    </reaction>
    <physiologicalReaction direction="left-to-right" evidence="13">
        <dbReference type="Rhea" id="RHEA:21257"/>
    </physiologicalReaction>
</comment>
<evidence type="ECO:0000256" key="14">
    <source>
        <dbReference type="ARBA" id="ARBA00049260"/>
    </source>
</evidence>
<dbReference type="Pfam" id="PF20463">
    <property type="entry name" value="PDH_C"/>
    <property type="match status" value="1"/>
</dbReference>
<feature type="binding site" evidence="15">
    <location>
        <position position="347"/>
    </location>
    <ligand>
        <name>3-phosphoshikimate</name>
        <dbReference type="ChEBI" id="CHEBI:145989"/>
    </ligand>
</feature>
<comment type="subunit">
    <text evidence="15">Monomer.</text>
</comment>
<dbReference type="eggNOG" id="COG0128">
    <property type="taxonomic scope" value="Bacteria"/>
</dbReference>
<dbReference type="GO" id="GO:0005737">
    <property type="term" value="C:cytoplasm"/>
    <property type="evidence" value="ECO:0007669"/>
    <property type="project" value="UniProtKB-SubCell"/>
</dbReference>
<dbReference type="PROSITE" id="PS00104">
    <property type="entry name" value="EPSP_SYNTHASE_1"/>
    <property type="match status" value="1"/>
</dbReference>
<feature type="binding site" evidence="15">
    <location>
        <position position="676"/>
    </location>
    <ligand>
        <name>phosphoenolpyruvate</name>
        <dbReference type="ChEBI" id="CHEBI:58702"/>
    </ligand>
</feature>
<proteinExistence type="inferred from homology"/>
<evidence type="ECO:0000256" key="10">
    <source>
        <dbReference type="ARBA" id="ARBA00023002"/>
    </source>
</evidence>
<feature type="binding site" evidence="15">
    <location>
        <position position="419"/>
    </location>
    <ligand>
        <name>phosphoenolpyruvate</name>
        <dbReference type="ChEBI" id="CHEBI:58702"/>
    </ligand>
</feature>
<keyword evidence="10 18" id="KW-0560">Oxidoreductase</keyword>
<dbReference type="SUPFAM" id="SSF51735">
    <property type="entry name" value="NAD(P)-binding Rossmann-fold domains"/>
    <property type="match status" value="1"/>
</dbReference>
<dbReference type="PATRIC" id="fig|1354303.4.peg.13"/>
<keyword evidence="7" id="KW-0827">Tyrosine biosynthesis</keyword>
<keyword evidence="16" id="KW-0472">Membrane</keyword>
<dbReference type="FunFam" id="3.65.10.10:FF:000006">
    <property type="entry name" value="3-phosphoshikimate 1-carboxyvinyltransferase"/>
    <property type="match status" value="1"/>
</dbReference>
<dbReference type="InterPro" id="IPR023193">
    <property type="entry name" value="EPSP_synthase_CS"/>
</dbReference>
<evidence type="ECO:0000313" key="18">
    <source>
        <dbReference type="EMBL" id="ERL57068.1"/>
    </source>
</evidence>
<dbReference type="InterPro" id="IPR013792">
    <property type="entry name" value="RNA3'P_cycl/enolpyr_Trfase_a/b"/>
</dbReference>
<dbReference type="Pfam" id="PF00275">
    <property type="entry name" value="EPSP_synthase"/>
    <property type="match status" value="1"/>
</dbReference>
<dbReference type="AlphaFoldDB" id="U4TF52"/>
<dbReference type="FunFam" id="3.40.50.720:FF:000208">
    <property type="entry name" value="Prephenate dehydrogenase"/>
    <property type="match status" value="1"/>
</dbReference>
<feature type="binding site" evidence="15">
    <location>
        <position position="736"/>
    </location>
    <ligand>
        <name>phosphoenolpyruvate</name>
        <dbReference type="ChEBI" id="CHEBI:58702"/>
    </ligand>
</feature>
<dbReference type="EMBL" id="AUSW01000003">
    <property type="protein sequence ID" value="ERL57068.1"/>
    <property type="molecule type" value="Genomic_DNA"/>
</dbReference>
<dbReference type="InterPro" id="IPR036291">
    <property type="entry name" value="NAD(P)-bd_dom_sf"/>
</dbReference>
<feature type="binding site" evidence="15">
    <location>
        <position position="346"/>
    </location>
    <ligand>
        <name>phosphoenolpyruvate</name>
        <dbReference type="ChEBI" id="CHEBI:58702"/>
    </ligand>
</feature>
<feature type="binding site" evidence="15">
    <location>
        <position position="351"/>
    </location>
    <ligand>
        <name>3-phosphoshikimate</name>
        <dbReference type="ChEBI" id="CHEBI:145989"/>
    </ligand>
</feature>
<keyword evidence="8 15" id="KW-0028">Amino-acid biosynthesis</keyword>
<keyword evidence="16" id="KW-0812">Transmembrane</keyword>
<dbReference type="Proteomes" id="UP000016761">
    <property type="component" value="Unassembled WGS sequence"/>
</dbReference>
<evidence type="ECO:0000256" key="9">
    <source>
        <dbReference type="ARBA" id="ARBA00022679"/>
    </source>
</evidence>
<dbReference type="HAMAP" id="MF_00210">
    <property type="entry name" value="EPSP_synth"/>
    <property type="match status" value="1"/>
</dbReference>
<evidence type="ECO:0000256" key="12">
    <source>
        <dbReference type="ARBA" id="ARBA00023141"/>
    </source>
</evidence>
<gene>
    <name evidence="15" type="primary">aroA</name>
    <name evidence="18" type="ORF">M917_0013</name>
</gene>
<dbReference type="Gene3D" id="3.40.50.720">
    <property type="entry name" value="NAD(P)-binding Rossmann-like Domain"/>
    <property type="match status" value="1"/>
</dbReference>
<comment type="similarity">
    <text evidence="4">Belongs to the prephenate/arogenate dehydrogenase family.</text>
</comment>
<comment type="catalytic activity">
    <reaction evidence="14">
        <text>prephenate + NAD(+) = 3-(4-hydroxyphenyl)pyruvate + CO2 + NADH</text>
        <dbReference type="Rhea" id="RHEA:13869"/>
        <dbReference type="ChEBI" id="CHEBI:16526"/>
        <dbReference type="ChEBI" id="CHEBI:29934"/>
        <dbReference type="ChEBI" id="CHEBI:36242"/>
        <dbReference type="ChEBI" id="CHEBI:57540"/>
        <dbReference type="ChEBI" id="CHEBI:57945"/>
        <dbReference type="EC" id="1.3.1.12"/>
    </reaction>
</comment>
<comment type="pathway">
    <text evidence="2 15">Metabolic intermediate biosynthesis; chorismate biosynthesis; chorismate from D-erythrose 4-phosphate and phosphoenolpyruvate: step 6/7.</text>
</comment>
<evidence type="ECO:0000256" key="8">
    <source>
        <dbReference type="ARBA" id="ARBA00022605"/>
    </source>
</evidence>
<dbReference type="GO" id="GO:0006571">
    <property type="term" value="P:tyrosine biosynthetic process"/>
    <property type="evidence" value="ECO:0007669"/>
    <property type="project" value="UniProtKB-KW"/>
</dbReference>
<evidence type="ECO:0000259" key="17">
    <source>
        <dbReference type="PROSITE" id="PS51176"/>
    </source>
</evidence>
<keyword evidence="12 15" id="KW-0057">Aromatic amino acid biosynthesis</keyword>
<dbReference type="FunFam" id="3.65.10.10:FF:000005">
    <property type="entry name" value="3-phosphoshikimate 1-carboxyvinyltransferase"/>
    <property type="match status" value="1"/>
</dbReference>
<dbReference type="FunFam" id="1.10.3660.10:FF:000003">
    <property type="entry name" value="Prephenate dehydrogenase"/>
    <property type="match status" value="1"/>
</dbReference>
<dbReference type="OrthoDB" id="9809920at2"/>
<feature type="binding site" evidence="15">
    <location>
        <position position="645"/>
    </location>
    <ligand>
        <name>3-phosphoshikimate</name>
        <dbReference type="ChEBI" id="CHEBI:145989"/>
    </ligand>
</feature>
<evidence type="ECO:0000256" key="16">
    <source>
        <dbReference type="SAM" id="Phobius"/>
    </source>
</evidence>
<dbReference type="Pfam" id="PF02153">
    <property type="entry name" value="PDH_N"/>
    <property type="match status" value="1"/>
</dbReference>